<feature type="transmembrane region" description="Helical" evidence="2">
    <location>
        <begin position="309"/>
        <end position="329"/>
    </location>
</feature>
<accession>A0A6B0T952</accession>
<evidence type="ECO:0000313" key="3">
    <source>
        <dbReference type="EMBL" id="MXR51390.1"/>
    </source>
</evidence>
<gene>
    <name evidence="3" type="ORF">GRX03_07210</name>
</gene>
<name>A0A6B0T952_9EURY</name>
<dbReference type="AlphaFoldDB" id="A0A6B0T952"/>
<comment type="caution">
    <text evidence="3">The sequence shown here is derived from an EMBL/GenBank/DDBJ whole genome shotgun (WGS) entry which is preliminary data.</text>
</comment>
<sequence length="422" mass="46033">MSRRRVLVGLVFAALCLVALSYAGASAVDPPTESTPDTSSPPDPKLVQPADNVSKLYPYTSKRRSTSGRTLPINVVIHGDPGDVRTALTDRSDLGFEELPAEESEAGNETYQIDIEDSELDWNDASGSPRYIYIQDDGGGRWLRESYQLHEGNYMGERQHIRAYEDPDGEYTAIQIHREYFDFFQLRHNVVDIEDSGQMLEDEFLDQPFVDRVSREYFGTRGRWTDGWTVSIHLGALIPTALFGVFALGSVVSASTRRAVWSLTRNFGSWARTNWAGFVLAAGLVVTVVGTRAFALALENTFTETYPQVFAGVAYPILALGPPAVVAVLARRLSPLPAFGFAVFGLVAALAADTMWVGLGVVPVQVFLHRFGLALTLGVLALGVAREVSDDPEAIDEERGVLIAAGLLAWFGGLALPLFGMV</sequence>
<organism evidence="3 4">
    <name type="scientific">Halovenus carboxidivorans</name>
    <dbReference type="NCBI Taxonomy" id="2692199"/>
    <lineage>
        <taxon>Archaea</taxon>
        <taxon>Methanobacteriati</taxon>
        <taxon>Methanobacteriota</taxon>
        <taxon>Stenosarchaea group</taxon>
        <taxon>Halobacteria</taxon>
        <taxon>Halobacteriales</taxon>
        <taxon>Haloarculaceae</taxon>
        <taxon>Halovenus</taxon>
    </lineage>
</organism>
<feature type="transmembrane region" description="Helical" evidence="2">
    <location>
        <begin position="336"/>
        <end position="359"/>
    </location>
</feature>
<keyword evidence="2" id="KW-0472">Membrane</keyword>
<protein>
    <submittedName>
        <fullName evidence="3">Uncharacterized protein</fullName>
    </submittedName>
</protein>
<feature type="region of interest" description="Disordered" evidence="1">
    <location>
        <begin position="26"/>
        <end position="53"/>
    </location>
</feature>
<keyword evidence="4" id="KW-1185">Reference proteome</keyword>
<proteinExistence type="predicted"/>
<evidence type="ECO:0000256" key="1">
    <source>
        <dbReference type="SAM" id="MobiDB-lite"/>
    </source>
</evidence>
<dbReference type="EMBL" id="WUUT01000002">
    <property type="protein sequence ID" value="MXR51390.1"/>
    <property type="molecule type" value="Genomic_DNA"/>
</dbReference>
<keyword evidence="2" id="KW-1133">Transmembrane helix</keyword>
<keyword evidence="2" id="KW-0812">Transmembrane</keyword>
<evidence type="ECO:0000313" key="4">
    <source>
        <dbReference type="Proteomes" id="UP000466535"/>
    </source>
</evidence>
<feature type="transmembrane region" description="Helical" evidence="2">
    <location>
        <begin position="275"/>
        <end position="297"/>
    </location>
</feature>
<evidence type="ECO:0000256" key="2">
    <source>
        <dbReference type="SAM" id="Phobius"/>
    </source>
</evidence>
<feature type="compositionally biased region" description="Low complexity" evidence="1">
    <location>
        <begin position="29"/>
        <end position="38"/>
    </location>
</feature>
<feature type="transmembrane region" description="Helical" evidence="2">
    <location>
        <begin position="232"/>
        <end position="254"/>
    </location>
</feature>
<feature type="transmembrane region" description="Helical" evidence="2">
    <location>
        <begin position="371"/>
        <end position="388"/>
    </location>
</feature>
<reference evidence="3 4" key="1">
    <citation type="submission" date="2019-12" db="EMBL/GenBank/DDBJ databases">
        <title>Isolation and characterization of three novel carbon monoxide-oxidizing members of Halobacteria from salione crusts and soils.</title>
        <authorList>
            <person name="Myers M.R."/>
            <person name="King G.M."/>
        </authorList>
    </citation>
    <scope>NUCLEOTIDE SEQUENCE [LARGE SCALE GENOMIC DNA]</scope>
    <source>
        <strain evidence="3 4">WSH3</strain>
    </source>
</reference>
<feature type="transmembrane region" description="Helical" evidence="2">
    <location>
        <begin position="400"/>
        <end position="419"/>
    </location>
</feature>
<dbReference type="Proteomes" id="UP000466535">
    <property type="component" value="Unassembled WGS sequence"/>
</dbReference>
<dbReference type="OrthoDB" id="343201at2157"/>
<dbReference type="RefSeq" id="WP_159763523.1">
    <property type="nucleotide sequence ID" value="NZ_WUUT01000002.1"/>
</dbReference>